<protein>
    <submittedName>
        <fullName evidence="1">DUF362 domain-containing protein</fullName>
    </submittedName>
</protein>
<keyword evidence="2" id="KW-1185">Reference proteome</keyword>
<dbReference type="EMBL" id="JAHLQN010000001">
    <property type="protein sequence ID" value="MBU5625593.1"/>
    <property type="molecule type" value="Genomic_DNA"/>
</dbReference>
<evidence type="ECO:0000313" key="2">
    <source>
        <dbReference type="Proteomes" id="UP000787672"/>
    </source>
</evidence>
<proteinExistence type="predicted"/>
<gene>
    <name evidence="1" type="ORF">KQI82_01425</name>
</gene>
<reference evidence="1 2" key="1">
    <citation type="submission" date="2021-06" db="EMBL/GenBank/DDBJ databases">
        <authorList>
            <person name="Sun Q."/>
            <person name="Li D."/>
        </authorList>
    </citation>
    <scope>NUCLEOTIDE SEQUENCE [LARGE SCALE GENOMIC DNA]</scope>
    <source>
        <strain evidence="1 2">MSJ-2</strain>
    </source>
</reference>
<evidence type="ECO:0000313" key="1">
    <source>
        <dbReference type="EMBL" id="MBU5625593.1"/>
    </source>
</evidence>
<dbReference type="RefSeq" id="WP_216557678.1">
    <property type="nucleotide sequence ID" value="NZ_JAHLQN010000001.1"/>
</dbReference>
<organism evidence="1 2">
    <name type="scientific">Dysosmobacter acutus</name>
    <dbReference type="NCBI Taxonomy" id="2841504"/>
    <lineage>
        <taxon>Bacteria</taxon>
        <taxon>Bacillati</taxon>
        <taxon>Bacillota</taxon>
        <taxon>Clostridia</taxon>
        <taxon>Eubacteriales</taxon>
        <taxon>Oscillospiraceae</taxon>
        <taxon>Dysosmobacter</taxon>
    </lineage>
</organism>
<accession>A0ABS6F5M0</accession>
<sequence length="423" mass="46456">MDLFKNCVFSDFAAPTLPPTAYDFNLPRFHRIRQEFPDQRVADIDGAVDAEFQREAVRRKIKRDDSVALLVGSRGICSIDRVVRRTVYNIQKLGGRPFIVPAMGSHGNGEAQAQKEILEGYGVTEEAMGCPIRSSMETVLAGYTEAGLPAYADKNAAGADVIVPICRVKCHTDFHGPYESGICKMLAIGLGKHKGCSRIHQETIEDFPRVIPSIAQVMLDKLPVGFAIALIENAHEHLYQIRAVCAEEIMDEEPGLLQLSKSLMPRIQFRDADILIVNRIGKDITGAGMDPNITGRKTGIQFEDYTGPRFQRIIVNGLTEASHGNAIGLGLADFTTFSTLQQINFTMTYTNCTASGDPQCSRLPLVMKDEETALRAAIATCTGIDRRKVKVIRIPDTLHLTEIEVSSSLLAECGEMEGVTVLD</sequence>
<name>A0ABS6F5M0_9FIRM</name>
<comment type="caution">
    <text evidence="1">The sequence shown here is derived from an EMBL/GenBank/DDBJ whole genome shotgun (WGS) entry which is preliminary data.</text>
</comment>
<dbReference type="Proteomes" id="UP000787672">
    <property type="component" value="Unassembled WGS sequence"/>
</dbReference>